<feature type="region of interest" description="Disordered" evidence="1">
    <location>
        <begin position="345"/>
        <end position="384"/>
    </location>
</feature>
<feature type="region of interest" description="Disordered" evidence="1">
    <location>
        <begin position="107"/>
        <end position="130"/>
    </location>
</feature>
<feature type="domain" description="BAH" evidence="2">
    <location>
        <begin position="183"/>
        <end position="303"/>
    </location>
</feature>
<dbReference type="PANTHER" id="PTHR31917">
    <property type="entry name" value="AGENET DOMAIN-CONTAINING PROTEIN-RELATED"/>
    <property type="match status" value="1"/>
</dbReference>
<dbReference type="InterPro" id="IPR001025">
    <property type="entry name" value="BAH_dom"/>
</dbReference>
<sequence>MATPTVKRKHFVEWEEAYVSNDKGHRVVHYYLKDRHGHASLAVVGTEKSLRHMVYEVQDEFLHLIGHNNKSIPCSSSSSGSSSSMKWRARREVVDWLTSLLSKPKCLASSGGDHSAKLPRCSSSPISDTDVSNDEEMVEYANHKYKGHLPKKSRTSKEVSWLGAPWICRKQLTHYKSFCRNGVTISVHDFVYIMAEGMERHIAYLEDMFEDTKARKLVRVKWFHKTNEVLENIPPAAAPHSRELFFASACQVLNVECVDGLATVLVPEHYQECMSKFPPETGAQLHMCYRQFDNDVIKPFDISQLEGYWHQEVISSMDLSLRRYSPKHDLTSDSLDVDEEQEIVPTKTVRKGPRKSRSSRRRNVVPNHYYQGTRETASDVSDSPNRLLVHTEADRDLNNGASDRHTTNVFVDRKEKTAHGKTLASFDIGDRLELLSQDSGIRGCWFRCVIVSKESHRLKVRYEDVLNEDESDNLKEWVPAYKAAAQDKLGIRTPGRLAMRPYPPEIKFSGNIKVGTAVDAWWNDGWWEGVVIKMEESSTEAHVYLPGENETQIFQTRDLRISRDWFNNQWTSLKELPNLPATLVSLDKKDECTESAILSRGCTISLAKNELDGPVPSTDGKLSLVSSVAVREFGESEEVKNNDNGEKNVEVKEEIGVDLGKNEKEKLVCNLANDGLLSDLKWKTSRKRSRDAAGLSRGSPSRVKHSKGLGHKTMDAGRTNNEEKSLLLTNRKEVARRQKSSEGLVKAKRLRQRHENLKPIHGCPIGSHLFTTPMPLSNLVMSR</sequence>
<dbReference type="Pfam" id="PF05641">
    <property type="entry name" value="Agenet"/>
    <property type="match status" value="1"/>
</dbReference>
<dbReference type="InterPro" id="IPR014002">
    <property type="entry name" value="Agenet_dom_plant"/>
</dbReference>
<protein>
    <submittedName>
        <fullName evidence="3">TSA: Wollemia nobilis Ref_Wollemi_Transcript_12112_3119 transcribed RNA sequence</fullName>
    </submittedName>
</protein>
<dbReference type="EMBL" id="GCHU01012042">
    <property type="protein sequence ID" value="JAG87567.1"/>
    <property type="molecule type" value="Transcribed_RNA"/>
</dbReference>
<name>A0A0C9S624_9CONI</name>
<dbReference type="CDD" id="cd20405">
    <property type="entry name" value="Tudor_Agenet_AtDUF_rpt1_3"/>
    <property type="match status" value="1"/>
</dbReference>
<feature type="compositionally biased region" description="Basic residues" evidence="1">
    <location>
        <begin position="348"/>
        <end position="363"/>
    </location>
</feature>
<dbReference type="CDD" id="cd20403">
    <property type="entry name" value="Tudor_Agenet_FMRP-like_rpt2"/>
    <property type="match status" value="1"/>
</dbReference>
<dbReference type="InterPro" id="IPR008395">
    <property type="entry name" value="Agenet-like_dom"/>
</dbReference>
<dbReference type="GO" id="GO:0003682">
    <property type="term" value="F:chromatin binding"/>
    <property type="evidence" value="ECO:0007669"/>
    <property type="project" value="InterPro"/>
</dbReference>
<proteinExistence type="predicted"/>
<dbReference type="InterPro" id="IPR043151">
    <property type="entry name" value="BAH_sf"/>
</dbReference>
<feature type="compositionally biased region" description="Polar residues" evidence="1">
    <location>
        <begin position="373"/>
        <end position="384"/>
    </location>
</feature>
<dbReference type="SMART" id="SM00743">
    <property type="entry name" value="Agenet"/>
    <property type="match status" value="2"/>
</dbReference>
<evidence type="ECO:0000259" key="2">
    <source>
        <dbReference type="PROSITE" id="PS51038"/>
    </source>
</evidence>
<evidence type="ECO:0000313" key="3">
    <source>
        <dbReference type="EMBL" id="JAG87567.1"/>
    </source>
</evidence>
<dbReference type="PANTHER" id="PTHR31917:SF101">
    <property type="entry name" value="OS07G0607300 PROTEIN"/>
    <property type="match status" value="1"/>
</dbReference>
<feature type="compositionally biased region" description="Polar residues" evidence="1">
    <location>
        <begin position="121"/>
        <end position="130"/>
    </location>
</feature>
<dbReference type="PROSITE" id="PS51038">
    <property type="entry name" value="BAH"/>
    <property type="match status" value="1"/>
</dbReference>
<reference evidence="3" key="1">
    <citation type="submission" date="2015-02" db="EMBL/GenBank/DDBJ databases">
        <title>A transcriptome of Wollemia nobilis - a relic of Gondwana.</title>
        <authorList>
            <person name="Chia J.Y."/>
            <person name="Leong Y.S."/>
            <person name="Abdul Karim S."/>
            <person name="Wan Azmi N."/>
            <person name="Hercus R."/>
            <person name="Croft L."/>
        </authorList>
    </citation>
    <scope>NUCLEOTIDE SEQUENCE</scope>
    <source>
        <strain evidence="3">MaeBrown</strain>
        <tissue evidence="3">Leaf</tissue>
    </source>
</reference>
<feature type="region of interest" description="Disordered" evidence="1">
    <location>
        <begin position="687"/>
        <end position="725"/>
    </location>
</feature>
<feature type="compositionally biased region" description="Basic and acidic residues" evidence="1">
    <location>
        <begin position="712"/>
        <end position="725"/>
    </location>
</feature>
<accession>A0A0C9S624</accession>
<dbReference type="Gene3D" id="2.30.30.490">
    <property type="match status" value="1"/>
</dbReference>
<dbReference type="AlphaFoldDB" id="A0A0C9S624"/>
<organism evidence="3">
    <name type="scientific">Wollemia nobilis</name>
    <dbReference type="NCBI Taxonomy" id="56998"/>
    <lineage>
        <taxon>Eukaryota</taxon>
        <taxon>Viridiplantae</taxon>
        <taxon>Streptophyta</taxon>
        <taxon>Embryophyta</taxon>
        <taxon>Tracheophyta</taxon>
        <taxon>Spermatophyta</taxon>
        <taxon>Pinopsida</taxon>
        <taxon>Pinidae</taxon>
        <taxon>Conifers II</taxon>
        <taxon>Araucariales</taxon>
        <taxon>Araucariaceae</taxon>
        <taxon>Wollemia</taxon>
    </lineage>
</organism>
<dbReference type="Pfam" id="PF01426">
    <property type="entry name" value="BAH"/>
    <property type="match status" value="1"/>
</dbReference>
<evidence type="ECO:0000256" key="1">
    <source>
        <dbReference type="SAM" id="MobiDB-lite"/>
    </source>
</evidence>